<dbReference type="InterPro" id="IPR013320">
    <property type="entry name" value="ConA-like_dom_sf"/>
</dbReference>
<evidence type="ECO:0000256" key="2">
    <source>
        <dbReference type="ARBA" id="ARBA00022734"/>
    </source>
</evidence>
<dbReference type="PANTHER" id="PTHR32401">
    <property type="entry name" value="CONCANAVALIN A-LIKE LECTIN FAMILY PROTEIN"/>
    <property type="match status" value="1"/>
</dbReference>
<dbReference type="eggNOG" id="ENOG502QSJ4">
    <property type="taxonomic scope" value="Eukaryota"/>
</dbReference>
<dbReference type="SUPFAM" id="SSF49899">
    <property type="entry name" value="Concanavalin A-like lectins/glucanases"/>
    <property type="match status" value="1"/>
</dbReference>
<evidence type="ECO:0000256" key="1">
    <source>
        <dbReference type="ARBA" id="ARBA00007606"/>
    </source>
</evidence>
<evidence type="ECO:0000259" key="4">
    <source>
        <dbReference type="Pfam" id="PF00139"/>
    </source>
</evidence>
<accession>V4SG28</accession>
<dbReference type="Gramene" id="ESR37760">
    <property type="protein sequence ID" value="ESR37760"/>
    <property type="gene ID" value="CICLE_v10030141mg"/>
</dbReference>
<dbReference type="InParanoid" id="V4SG28"/>
<dbReference type="InterPro" id="IPR001220">
    <property type="entry name" value="Legume_lectin_dom"/>
</dbReference>
<comment type="similarity">
    <text evidence="1">Belongs to the leguminous lectin family.</text>
</comment>
<protein>
    <recommendedName>
        <fullName evidence="4">Legume lectin domain-containing protein</fullName>
    </recommendedName>
</protein>
<dbReference type="KEGG" id="cic:CICLE_v10030141mg"/>
<feature type="domain" description="Legume lectin" evidence="4">
    <location>
        <begin position="112"/>
        <end position="214"/>
    </location>
</feature>
<dbReference type="STRING" id="85681.V4SG28"/>
<dbReference type="Proteomes" id="UP000030687">
    <property type="component" value="Unassembled WGS sequence"/>
</dbReference>
<keyword evidence="3" id="KW-0812">Transmembrane</keyword>
<dbReference type="OMA" id="TEHYILG"/>
<keyword evidence="6" id="KW-1185">Reference proteome</keyword>
<name>V4SG28_CITCL</name>
<feature type="transmembrane region" description="Helical" evidence="3">
    <location>
        <begin position="230"/>
        <end position="249"/>
    </location>
</feature>
<keyword evidence="3" id="KW-1133">Transmembrane helix</keyword>
<organism evidence="5 6">
    <name type="scientific">Citrus clementina</name>
    <name type="common">Clementine</name>
    <name type="synonym">Citrus deliciosa x Citrus sinensis</name>
    <dbReference type="NCBI Taxonomy" id="85681"/>
    <lineage>
        <taxon>Eukaryota</taxon>
        <taxon>Viridiplantae</taxon>
        <taxon>Streptophyta</taxon>
        <taxon>Embryophyta</taxon>
        <taxon>Tracheophyta</taxon>
        <taxon>Spermatophyta</taxon>
        <taxon>Magnoliopsida</taxon>
        <taxon>eudicotyledons</taxon>
        <taxon>Gunneridae</taxon>
        <taxon>Pentapetalae</taxon>
        <taxon>rosids</taxon>
        <taxon>malvids</taxon>
        <taxon>Sapindales</taxon>
        <taxon>Rutaceae</taxon>
        <taxon>Aurantioideae</taxon>
        <taxon>Citrus</taxon>
    </lineage>
</organism>
<gene>
    <name evidence="5" type="ORF">CICLE_v10030141mg</name>
</gene>
<reference evidence="5 6" key="1">
    <citation type="submission" date="2013-10" db="EMBL/GenBank/DDBJ databases">
        <authorList>
            <consortium name="International Citrus Genome Consortium"/>
            <person name="Jenkins J."/>
            <person name="Schmutz J."/>
            <person name="Prochnik S."/>
            <person name="Rokhsar D."/>
            <person name="Gmitter F."/>
            <person name="Ollitrault P."/>
            <person name="Machado M."/>
            <person name="Talon M."/>
            <person name="Wincker P."/>
            <person name="Jaillon O."/>
            <person name="Morgante M."/>
        </authorList>
    </citation>
    <scope>NUCLEOTIDE SEQUENCE</scope>
    <source>
        <strain evidence="6">cv. Clemenules</strain>
    </source>
</reference>
<sequence length="256" mass="27750">MLIFIFVQCFPHLIRQYPQLSRYGLAPVQGNGLLQLTKGHAFYPFSVKFNLSFSQSLSFFTNFVFAIVAAQHPSLGADCIASVVVPTIEYFSQPEILPGACLGLFGFSTIGRLTSVGSVPATYFSDEKGTNKSLKLISGDPMQTWIDYMGSEKLHEIQSGLSLSTSVDLSQLLLDTMCVGFSAATGSLATEHYILGCSLNKSGQAGSLNISTLPSFHLPTRKQQKLVTCVILVALVSVLTTVGAAVYIVRKKKYDE</sequence>
<evidence type="ECO:0000313" key="6">
    <source>
        <dbReference type="Proteomes" id="UP000030687"/>
    </source>
</evidence>
<proteinExistence type="inferred from homology"/>
<dbReference type="InterPro" id="IPR050258">
    <property type="entry name" value="Leguminous_Lectin"/>
</dbReference>
<dbReference type="EMBL" id="KI536978">
    <property type="protein sequence ID" value="ESR37760.1"/>
    <property type="molecule type" value="Genomic_DNA"/>
</dbReference>
<dbReference type="Gene3D" id="2.60.120.200">
    <property type="match status" value="2"/>
</dbReference>
<dbReference type="Pfam" id="PF00139">
    <property type="entry name" value="Lectin_legB"/>
    <property type="match status" value="2"/>
</dbReference>
<keyword evidence="3" id="KW-0472">Membrane</keyword>
<evidence type="ECO:0000313" key="5">
    <source>
        <dbReference type="EMBL" id="ESR37760.1"/>
    </source>
</evidence>
<evidence type="ECO:0000256" key="3">
    <source>
        <dbReference type="SAM" id="Phobius"/>
    </source>
</evidence>
<dbReference type="AlphaFoldDB" id="V4SG28"/>
<keyword evidence="2" id="KW-0430">Lectin</keyword>
<feature type="non-terminal residue" evidence="5">
    <location>
        <position position="256"/>
    </location>
</feature>
<dbReference type="GO" id="GO:0030246">
    <property type="term" value="F:carbohydrate binding"/>
    <property type="evidence" value="ECO:0007669"/>
    <property type="project" value="UniProtKB-KW"/>
</dbReference>
<feature type="domain" description="Legume lectin" evidence="4">
    <location>
        <begin position="19"/>
        <end position="106"/>
    </location>
</feature>
<dbReference type="PANTHER" id="PTHR32401:SF51">
    <property type="entry name" value="NON-SPECIFIC SERINE_THREONINE PROTEIN KINASE"/>
    <property type="match status" value="1"/>
</dbReference>